<organism evidence="3 4">
    <name type="scientific">Microdochium trichocladiopsis</name>
    <dbReference type="NCBI Taxonomy" id="1682393"/>
    <lineage>
        <taxon>Eukaryota</taxon>
        <taxon>Fungi</taxon>
        <taxon>Dikarya</taxon>
        <taxon>Ascomycota</taxon>
        <taxon>Pezizomycotina</taxon>
        <taxon>Sordariomycetes</taxon>
        <taxon>Xylariomycetidae</taxon>
        <taxon>Xylariales</taxon>
        <taxon>Microdochiaceae</taxon>
        <taxon>Microdochium</taxon>
    </lineage>
</organism>
<dbReference type="Pfam" id="PF22942">
    <property type="entry name" value="DUF7025"/>
    <property type="match status" value="1"/>
</dbReference>
<dbReference type="InterPro" id="IPR003593">
    <property type="entry name" value="AAA+_ATPase"/>
</dbReference>
<dbReference type="GeneID" id="70185349"/>
<dbReference type="GO" id="GO:0016887">
    <property type="term" value="F:ATP hydrolysis activity"/>
    <property type="evidence" value="ECO:0007669"/>
    <property type="project" value="InterPro"/>
</dbReference>
<dbReference type="PANTHER" id="PTHR46411:SF2">
    <property type="entry name" value="AAA+ ATPASE DOMAIN-CONTAINING PROTEIN"/>
    <property type="match status" value="1"/>
</dbReference>
<feature type="domain" description="AAA+ ATPase" evidence="2">
    <location>
        <begin position="554"/>
        <end position="678"/>
    </location>
</feature>
<feature type="region of interest" description="Disordered" evidence="1">
    <location>
        <begin position="416"/>
        <end position="447"/>
    </location>
</feature>
<keyword evidence="4" id="KW-1185">Reference proteome</keyword>
<dbReference type="OrthoDB" id="10042665at2759"/>
<evidence type="ECO:0000313" key="4">
    <source>
        <dbReference type="Proteomes" id="UP000756346"/>
    </source>
</evidence>
<dbReference type="InterPro" id="IPR003959">
    <property type="entry name" value="ATPase_AAA_core"/>
</dbReference>
<feature type="region of interest" description="Disordered" evidence="1">
    <location>
        <begin position="34"/>
        <end position="59"/>
    </location>
</feature>
<dbReference type="EMBL" id="JAGTJQ010000013">
    <property type="protein sequence ID" value="KAH7014439.1"/>
    <property type="molecule type" value="Genomic_DNA"/>
</dbReference>
<sequence length="804" mass="90816">MTMGRSTEKTAALYNRVLSGRFIPESVDAIRTADTSAQPFATTQNDGDDPYASYGADGTSTSVPELKTVIQFKDPKGSKHVIEFQSYSFDKEDGDENGNAAEEESDPFRAYPVLLKAVIGSGKSLVWRLEIQNAGIVNVFREIAHNHKELDLTTTVLTIEHPFRCLFFLKDELEQRVQRGGGGDDASMTANTRIGLTQLVRFIRSPMCHEREIETYETQVVKQGRISFFMLWMIFRPYEPVVRIRPGQAVEDSQCFILESITPDYDGGRGGKPSWELILLFGTHNGSNYRVKTKVKKIEYFEGLRELTDPNLKFVPLRFLEARSQHSIREALIRRGKDYIEMCKQPYTVWKAKGPAYLLNSGKGEEIREQFAKKVIDLDERVIVDRLKQSSIGDVSDDRGSIVAYCLKDALPKPAPLLPTKSDGTPSEAAGKSKAPAKKETGPFQPGLVPANWIQKTGVWGDIDTTAYKQPKNIVLEDDDYMICRNVTAAFALKQKLWVKMVKVNHLSKIEYNGDPFLSLQMPSHKKQFIRRLVEGFRRSKDGSYDDVIEGKGRGLIFLLYGPPGLGKTLTAESVAEVAERPLYHISAGELSTKVSVLESELQTIFKMGARWDAVVLLDEADVLMSQRTTDNLERNSVVAVFLRMLEYYRGMLFLTTNRRDDFDDAFFNRIHVTLKYNELDVASRTNIWRHHLQRATRDNKERSLWTEEMYETLGRIQLNGRDIKNYVRVAYTYAHAVDGEDLGLEQVQAVLHNSLSSPGYALQRGSEGGEEGGVNSQEHVLQELDDLMSRARVSENVLGGEKE</sequence>
<dbReference type="InterPro" id="IPR054289">
    <property type="entry name" value="DUF7025"/>
</dbReference>
<dbReference type="SUPFAM" id="SSF52540">
    <property type="entry name" value="P-loop containing nucleoside triphosphate hydrolases"/>
    <property type="match status" value="1"/>
</dbReference>
<dbReference type="RefSeq" id="XP_046005406.1">
    <property type="nucleotide sequence ID" value="XM_046155803.1"/>
</dbReference>
<gene>
    <name evidence="3" type="ORF">B0I36DRAFT_338730</name>
</gene>
<evidence type="ECO:0000256" key="1">
    <source>
        <dbReference type="SAM" id="MobiDB-lite"/>
    </source>
</evidence>
<dbReference type="Pfam" id="PF00004">
    <property type="entry name" value="AAA"/>
    <property type="match status" value="1"/>
</dbReference>
<dbReference type="CDD" id="cd19481">
    <property type="entry name" value="RecA-like_protease"/>
    <property type="match status" value="1"/>
</dbReference>
<evidence type="ECO:0000259" key="2">
    <source>
        <dbReference type="SMART" id="SM00382"/>
    </source>
</evidence>
<accession>A0A9P8XS65</accession>
<dbReference type="InterPro" id="IPR027417">
    <property type="entry name" value="P-loop_NTPase"/>
</dbReference>
<dbReference type="AlphaFoldDB" id="A0A9P8XS65"/>
<comment type="caution">
    <text evidence="3">The sequence shown here is derived from an EMBL/GenBank/DDBJ whole genome shotgun (WGS) entry which is preliminary data.</text>
</comment>
<dbReference type="PANTHER" id="PTHR46411">
    <property type="entry name" value="FAMILY ATPASE, PUTATIVE-RELATED"/>
    <property type="match status" value="1"/>
</dbReference>
<proteinExistence type="predicted"/>
<dbReference type="SMART" id="SM00382">
    <property type="entry name" value="AAA"/>
    <property type="match status" value="1"/>
</dbReference>
<dbReference type="Gene3D" id="3.40.50.300">
    <property type="entry name" value="P-loop containing nucleotide triphosphate hydrolases"/>
    <property type="match status" value="1"/>
</dbReference>
<feature type="compositionally biased region" description="Polar residues" evidence="1">
    <location>
        <begin position="34"/>
        <end position="45"/>
    </location>
</feature>
<reference evidence="3" key="1">
    <citation type="journal article" date="2021" name="Nat. Commun.">
        <title>Genetic determinants of endophytism in the Arabidopsis root mycobiome.</title>
        <authorList>
            <person name="Mesny F."/>
            <person name="Miyauchi S."/>
            <person name="Thiergart T."/>
            <person name="Pickel B."/>
            <person name="Atanasova L."/>
            <person name="Karlsson M."/>
            <person name="Huettel B."/>
            <person name="Barry K.W."/>
            <person name="Haridas S."/>
            <person name="Chen C."/>
            <person name="Bauer D."/>
            <person name="Andreopoulos W."/>
            <person name="Pangilinan J."/>
            <person name="LaButti K."/>
            <person name="Riley R."/>
            <person name="Lipzen A."/>
            <person name="Clum A."/>
            <person name="Drula E."/>
            <person name="Henrissat B."/>
            <person name="Kohler A."/>
            <person name="Grigoriev I.V."/>
            <person name="Martin F.M."/>
            <person name="Hacquard S."/>
        </authorList>
    </citation>
    <scope>NUCLEOTIDE SEQUENCE</scope>
    <source>
        <strain evidence="3">MPI-CAGE-CH-0230</strain>
    </source>
</reference>
<dbReference type="GO" id="GO:0005524">
    <property type="term" value="F:ATP binding"/>
    <property type="evidence" value="ECO:0007669"/>
    <property type="project" value="InterPro"/>
</dbReference>
<evidence type="ECO:0000313" key="3">
    <source>
        <dbReference type="EMBL" id="KAH7014439.1"/>
    </source>
</evidence>
<protein>
    <recommendedName>
        <fullName evidence="2">AAA+ ATPase domain-containing protein</fullName>
    </recommendedName>
</protein>
<dbReference type="Proteomes" id="UP000756346">
    <property type="component" value="Unassembled WGS sequence"/>
</dbReference>
<name>A0A9P8XS65_9PEZI</name>